<evidence type="ECO:0000313" key="4">
    <source>
        <dbReference type="Proteomes" id="UP000000657"/>
    </source>
</evidence>
<dbReference type="STRING" id="326424.FRAAL3516"/>
<evidence type="ECO:0000313" key="3">
    <source>
        <dbReference type="EMBL" id="CAJ62159.1"/>
    </source>
</evidence>
<dbReference type="SUPFAM" id="SSF53901">
    <property type="entry name" value="Thiolase-like"/>
    <property type="match status" value="1"/>
</dbReference>
<evidence type="ECO:0000259" key="2">
    <source>
        <dbReference type="Pfam" id="PF12172"/>
    </source>
</evidence>
<gene>
    <name evidence="3" type="ordered locus">FRAAL3516</name>
</gene>
<dbReference type="Pfam" id="PF01796">
    <property type="entry name" value="OB_ChsH2_C"/>
    <property type="match status" value="1"/>
</dbReference>
<protein>
    <recommendedName>
        <fullName evidence="5">DUF35 domain-containing protein</fullName>
    </recommendedName>
</protein>
<reference evidence="3 4" key="1">
    <citation type="journal article" date="2007" name="Genome Res.">
        <title>Genome characteristics of facultatively symbiotic Frankia sp. strains reflect host range and host plant biogeography.</title>
        <authorList>
            <person name="Normand P."/>
            <person name="Lapierre P."/>
            <person name="Tisa L.S."/>
            <person name="Gogarten J.P."/>
            <person name="Alloisio N."/>
            <person name="Bagnarol E."/>
            <person name="Bassi C.A."/>
            <person name="Berry A.M."/>
            <person name="Bickhart D.M."/>
            <person name="Choisne N."/>
            <person name="Couloux A."/>
            <person name="Cournoyer B."/>
            <person name="Cruveiller S."/>
            <person name="Daubin V."/>
            <person name="Demange N."/>
            <person name="Francino M.P."/>
            <person name="Goltsman E."/>
            <person name="Huang Y."/>
            <person name="Kopp O.R."/>
            <person name="Labarre L."/>
            <person name="Lapidus A."/>
            <person name="Lavire C."/>
            <person name="Marechal J."/>
            <person name="Martinez M."/>
            <person name="Mastronunzio J.E."/>
            <person name="Mullin B.C."/>
            <person name="Niemann J."/>
            <person name="Pujic P."/>
            <person name="Rawnsley T."/>
            <person name="Rouy Z."/>
            <person name="Schenowitz C."/>
            <person name="Sellstedt A."/>
            <person name="Tavares F."/>
            <person name="Tomkins J.P."/>
            <person name="Vallenet D."/>
            <person name="Valverde C."/>
            <person name="Wall L.G."/>
            <person name="Wang Y."/>
            <person name="Medigue C."/>
            <person name="Benson D.R."/>
        </authorList>
    </citation>
    <scope>NUCLEOTIDE SEQUENCE [LARGE SCALE GENOMIC DNA]</scope>
    <source>
        <strain evidence="4">DSM 45986 / CECT 9034 / ACN14a</strain>
    </source>
</reference>
<dbReference type="PANTHER" id="PTHR34075:SF5">
    <property type="entry name" value="BLR3430 PROTEIN"/>
    <property type="match status" value="1"/>
</dbReference>
<dbReference type="KEGG" id="fal:FRAAL3516"/>
<evidence type="ECO:0000259" key="1">
    <source>
        <dbReference type="Pfam" id="PF01796"/>
    </source>
</evidence>
<dbReference type="Pfam" id="PF12172">
    <property type="entry name" value="zf-ChsH2"/>
    <property type="match status" value="1"/>
</dbReference>
<dbReference type="InterPro" id="IPR016039">
    <property type="entry name" value="Thiolase-like"/>
</dbReference>
<dbReference type="RefSeq" id="WP_011604657.1">
    <property type="nucleotide sequence ID" value="NC_008278.1"/>
</dbReference>
<evidence type="ECO:0008006" key="5">
    <source>
        <dbReference type="Google" id="ProtNLM"/>
    </source>
</evidence>
<name>Q0RK01_FRAAA</name>
<accession>Q0RK01</accession>
<dbReference type="InterPro" id="IPR012340">
    <property type="entry name" value="NA-bd_OB-fold"/>
</dbReference>
<dbReference type="OrthoDB" id="4516040at2"/>
<dbReference type="PANTHER" id="PTHR34075">
    <property type="entry name" value="BLR3430 PROTEIN"/>
    <property type="match status" value="1"/>
</dbReference>
<dbReference type="HOGENOM" id="CLU_675752_0_0_11"/>
<proteinExistence type="predicted"/>
<dbReference type="GO" id="GO:0016746">
    <property type="term" value="F:acyltransferase activity"/>
    <property type="evidence" value="ECO:0007669"/>
    <property type="project" value="InterPro"/>
</dbReference>
<sequence>MTTVAAVGTYLPPWGSARGRVLGPDEDAVTLAVAAARAALEQATPAGSATAPDVRRVVFVTRELPLLVGGNAAALLAGIGLPDDVPVVEQVGGGPAVFDTLGGAEAGTLVIGVDAAESGPVGAAAALLSDGAGVGVEPIGRIVRSLPVHSRENGGGPRDYSDARLERERGVGVAIERLELTDKPVVVAGLPAKQARALCAGVPPTLPTTGASAALFALAALAEVGAGGLVLAVEQGSATALRVDGVPAVRRDSPALLAPEKLTRTPGPDIAISLAAYERAFDAKLRWDAGKCDACGTLALPPRRRCLNCGSEDGWSLTPLPRTGEVYTVVTVHVPVPGLPTPYSLAIVQLDGVDVRALVKVTGAPAGTVQIGDRGRLVLRRVAVRSGIPDYGYALYPDAATAADAGEGAVR</sequence>
<dbReference type="SUPFAM" id="SSF50249">
    <property type="entry name" value="Nucleic acid-binding proteins"/>
    <property type="match status" value="1"/>
</dbReference>
<dbReference type="InterPro" id="IPR002878">
    <property type="entry name" value="ChsH2_C"/>
</dbReference>
<dbReference type="eggNOG" id="COG1545">
    <property type="taxonomic scope" value="Bacteria"/>
</dbReference>
<keyword evidence="4" id="KW-1185">Reference proteome</keyword>
<feature type="domain" description="ChsH2 C-terminal OB-fold" evidence="1">
    <location>
        <begin position="319"/>
        <end position="379"/>
    </location>
</feature>
<feature type="domain" description="ChsH2 rubredoxin-like zinc ribbon" evidence="2">
    <location>
        <begin position="289"/>
        <end position="313"/>
    </location>
</feature>
<dbReference type="InterPro" id="IPR052513">
    <property type="entry name" value="Thioester_dehydratase-like"/>
</dbReference>
<dbReference type="InterPro" id="IPR022002">
    <property type="entry name" value="ChsH2_Znr"/>
</dbReference>
<dbReference type="Gene3D" id="3.40.47.10">
    <property type="match status" value="1"/>
</dbReference>
<dbReference type="AlphaFoldDB" id="Q0RK01"/>
<organism evidence="3 4">
    <name type="scientific">Frankia alni (strain DSM 45986 / CECT 9034 / ACN14a)</name>
    <dbReference type="NCBI Taxonomy" id="326424"/>
    <lineage>
        <taxon>Bacteria</taxon>
        <taxon>Bacillati</taxon>
        <taxon>Actinomycetota</taxon>
        <taxon>Actinomycetes</taxon>
        <taxon>Frankiales</taxon>
        <taxon>Frankiaceae</taxon>
        <taxon>Frankia</taxon>
    </lineage>
</organism>
<dbReference type="Proteomes" id="UP000000657">
    <property type="component" value="Chromosome"/>
</dbReference>
<dbReference type="EMBL" id="CT573213">
    <property type="protein sequence ID" value="CAJ62159.1"/>
    <property type="molecule type" value="Genomic_DNA"/>
</dbReference>